<evidence type="ECO:0008006" key="4">
    <source>
        <dbReference type="Google" id="ProtNLM"/>
    </source>
</evidence>
<dbReference type="Proteomes" id="UP001597417">
    <property type="component" value="Unassembled WGS sequence"/>
</dbReference>
<feature type="transmembrane region" description="Helical" evidence="1">
    <location>
        <begin position="32"/>
        <end position="52"/>
    </location>
</feature>
<comment type="caution">
    <text evidence="2">The sequence shown here is derived from an EMBL/GenBank/DDBJ whole genome shotgun (WGS) entry which is preliminary data.</text>
</comment>
<proteinExistence type="predicted"/>
<dbReference type="EMBL" id="JBHUKR010000006">
    <property type="protein sequence ID" value="MFD2416861.1"/>
    <property type="molecule type" value="Genomic_DNA"/>
</dbReference>
<keyword evidence="1" id="KW-1133">Transmembrane helix</keyword>
<sequence>MARVAGGVVWLMVAAGGVALVAVRGLASVSPWVVGFAVLSGWGGLRLIVIASRSSGQRPGRMADGNTFVVRRFLPDTVTVPRDAEAVAITVGFVRVVLDLSHAEDSDTDIEVDATVFLGSLYIRVPESFLEERITVRHAFSVTRGGLTTAPPDPDLPDPDAPTPPVRVSVVVVGLAPTIGIEPAGRPGTGH</sequence>
<keyword evidence="1" id="KW-0472">Membrane</keyword>
<dbReference type="RefSeq" id="WP_378264036.1">
    <property type="nucleotide sequence ID" value="NZ_JBHUKR010000006.1"/>
</dbReference>
<keyword evidence="1" id="KW-0812">Transmembrane</keyword>
<gene>
    <name evidence="2" type="ORF">ACFSXZ_11060</name>
</gene>
<evidence type="ECO:0000313" key="2">
    <source>
        <dbReference type="EMBL" id="MFD2416861.1"/>
    </source>
</evidence>
<accession>A0ABW5FS64</accession>
<organism evidence="2 3">
    <name type="scientific">Amycolatopsis pigmentata</name>
    <dbReference type="NCBI Taxonomy" id="450801"/>
    <lineage>
        <taxon>Bacteria</taxon>
        <taxon>Bacillati</taxon>
        <taxon>Actinomycetota</taxon>
        <taxon>Actinomycetes</taxon>
        <taxon>Pseudonocardiales</taxon>
        <taxon>Pseudonocardiaceae</taxon>
        <taxon>Amycolatopsis</taxon>
    </lineage>
</organism>
<feature type="transmembrane region" description="Helical" evidence="1">
    <location>
        <begin position="7"/>
        <end position="26"/>
    </location>
</feature>
<keyword evidence="3" id="KW-1185">Reference proteome</keyword>
<name>A0ABW5FS64_9PSEU</name>
<protein>
    <recommendedName>
        <fullName evidence="4">Cell wall-active antibiotics response LiaF-like C-terminal domain-containing protein</fullName>
    </recommendedName>
</protein>
<evidence type="ECO:0000313" key="3">
    <source>
        <dbReference type="Proteomes" id="UP001597417"/>
    </source>
</evidence>
<reference evidence="3" key="1">
    <citation type="journal article" date="2019" name="Int. J. Syst. Evol. Microbiol.">
        <title>The Global Catalogue of Microorganisms (GCM) 10K type strain sequencing project: providing services to taxonomists for standard genome sequencing and annotation.</title>
        <authorList>
            <consortium name="The Broad Institute Genomics Platform"/>
            <consortium name="The Broad Institute Genome Sequencing Center for Infectious Disease"/>
            <person name="Wu L."/>
            <person name="Ma J."/>
        </authorList>
    </citation>
    <scope>NUCLEOTIDE SEQUENCE [LARGE SCALE GENOMIC DNA]</scope>
    <source>
        <strain evidence="3">CGMCC 4.7645</strain>
    </source>
</reference>
<evidence type="ECO:0000256" key="1">
    <source>
        <dbReference type="SAM" id="Phobius"/>
    </source>
</evidence>